<reference evidence="1 2" key="1">
    <citation type="submission" date="2014-11" db="EMBL/GenBank/DDBJ databases">
        <title>Genetic blueprint of the zoonotic pathogen Toxocara canis.</title>
        <authorList>
            <person name="Zhu X.-Q."/>
            <person name="Korhonen P.K."/>
            <person name="Cai H."/>
            <person name="Young N.D."/>
            <person name="Nejsum P."/>
            <person name="von Samson-Himmelstjerna G."/>
            <person name="Boag P.R."/>
            <person name="Tan P."/>
            <person name="Li Q."/>
            <person name="Min J."/>
            <person name="Yang Y."/>
            <person name="Wang X."/>
            <person name="Fang X."/>
            <person name="Hall R.S."/>
            <person name="Hofmann A."/>
            <person name="Sternberg P.W."/>
            <person name="Jex A.R."/>
            <person name="Gasser R.B."/>
        </authorList>
    </citation>
    <scope>NUCLEOTIDE SEQUENCE [LARGE SCALE GENOMIC DNA]</scope>
    <source>
        <strain evidence="1">PN_DK_2014</strain>
    </source>
</reference>
<name>A0A0B2VGQ3_TOXCA</name>
<proteinExistence type="predicted"/>
<organism evidence="1 2">
    <name type="scientific">Toxocara canis</name>
    <name type="common">Canine roundworm</name>
    <dbReference type="NCBI Taxonomy" id="6265"/>
    <lineage>
        <taxon>Eukaryota</taxon>
        <taxon>Metazoa</taxon>
        <taxon>Ecdysozoa</taxon>
        <taxon>Nematoda</taxon>
        <taxon>Chromadorea</taxon>
        <taxon>Rhabditida</taxon>
        <taxon>Spirurina</taxon>
        <taxon>Ascaridomorpha</taxon>
        <taxon>Ascaridoidea</taxon>
        <taxon>Toxocaridae</taxon>
        <taxon>Toxocara</taxon>
    </lineage>
</organism>
<comment type="caution">
    <text evidence="1">The sequence shown here is derived from an EMBL/GenBank/DDBJ whole genome shotgun (WGS) entry which is preliminary data.</text>
</comment>
<keyword evidence="2" id="KW-1185">Reference proteome</keyword>
<dbReference type="EMBL" id="JPKZ01001763">
    <property type="protein sequence ID" value="KHN80140.1"/>
    <property type="molecule type" value="Genomic_DNA"/>
</dbReference>
<evidence type="ECO:0000313" key="1">
    <source>
        <dbReference type="EMBL" id="KHN80140.1"/>
    </source>
</evidence>
<gene>
    <name evidence="1" type="ORF">Tcan_01479</name>
</gene>
<accession>A0A0B2VGQ3</accession>
<dbReference type="Proteomes" id="UP000031036">
    <property type="component" value="Unassembled WGS sequence"/>
</dbReference>
<sequence length="120" mass="13715">MGRALHALKLRSQRISRVMNGALLTLAALLLPLALTASSSRSLAVRQHQAKKGNAREGETMTEKRFATDMYNLLARYQNSHTNPFLAIPRQHKRYRLLMPADDMDATDWFTPNREGIYQF</sequence>
<dbReference type="AlphaFoldDB" id="A0A0B2VGQ3"/>
<evidence type="ECO:0000313" key="2">
    <source>
        <dbReference type="Proteomes" id="UP000031036"/>
    </source>
</evidence>
<protein>
    <submittedName>
        <fullName evidence="1">Uncharacterized protein</fullName>
    </submittedName>
</protein>